<dbReference type="EMBL" id="UGGP01000001">
    <property type="protein sequence ID" value="STO06877.1"/>
    <property type="molecule type" value="Genomic_DNA"/>
</dbReference>
<gene>
    <name evidence="1" type="ORF">NCTC13163_00217</name>
</gene>
<reference evidence="1 2" key="1">
    <citation type="submission" date="2018-06" db="EMBL/GenBank/DDBJ databases">
        <authorList>
            <consortium name="Pathogen Informatics"/>
            <person name="Doyle S."/>
        </authorList>
    </citation>
    <scope>NUCLEOTIDE SEQUENCE [LARGE SCALE GENOMIC DNA]</scope>
    <source>
        <strain evidence="1 2">NCTC13163</strain>
    </source>
</reference>
<dbReference type="STRING" id="1397694.GCA_000702585_00737"/>
<proteinExistence type="predicted"/>
<name>A0A377FPY9_9BACL</name>
<sequence>MRTRLIFALAFIGLFLAVVYWISTWNDHQIEGTIEQINIPQLMITTENSGSEMKLRTVLINEETKVTGDADDVQQLRTGQRVIVELVPDGNLNIAVSIHVQSD</sequence>
<evidence type="ECO:0000313" key="2">
    <source>
        <dbReference type="Proteomes" id="UP000254060"/>
    </source>
</evidence>
<accession>A0A377FPY9</accession>
<organism evidence="1 2">
    <name type="scientific">Exiguobacterium aurantiacum</name>
    <dbReference type="NCBI Taxonomy" id="33987"/>
    <lineage>
        <taxon>Bacteria</taxon>
        <taxon>Bacillati</taxon>
        <taxon>Bacillota</taxon>
        <taxon>Bacilli</taxon>
        <taxon>Bacillales</taxon>
        <taxon>Bacillales Family XII. Incertae Sedis</taxon>
        <taxon>Exiguobacterium</taxon>
    </lineage>
</organism>
<dbReference type="OrthoDB" id="2354286at2"/>
<evidence type="ECO:0000313" key="1">
    <source>
        <dbReference type="EMBL" id="STO06877.1"/>
    </source>
</evidence>
<protein>
    <submittedName>
        <fullName evidence="1">Uncharacterized protein</fullName>
    </submittedName>
</protein>
<dbReference type="Proteomes" id="UP000254060">
    <property type="component" value="Unassembled WGS sequence"/>
</dbReference>
<dbReference type="AlphaFoldDB" id="A0A377FPY9"/>
<dbReference type="RefSeq" id="WP_024372421.1">
    <property type="nucleotide sequence ID" value="NZ_UGGP01000001.1"/>
</dbReference>